<dbReference type="InterPro" id="IPR050958">
    <property type="entry name" value="Cell_Adh-Cytoskel_Orgn"/>
</dbReference>
<dbReference type="WBParaSite" id="SBAD_0000305201-mRNA-1">
    <property type="protein sequence ID" value="SBAD_0000305201-mRNA-1"/>
    <property type="gene ID" value="SBAD_0000305201"/>
</dbReference>
<dbReference type="OrthoDB" id="6127080at2759"/>
<dbReference type="Gene3D" id="2.60.40.10">
    <property type="entry name" value="Immunoglobulins"/>
    <property type="match status" value="1"/>
</dbReference>
<evidence type="ECO:0000256" key="9">
    <source>
        <dbReference type="ARBA" id="ARBA00023180"/>
    </source>
</evidence>
<dbReference type="InterPro" id="IPR003599">
    <property type="entry name" value="Ig_sub"/>
</dbReference>
<accession>A0A183IH18</accession>
<keyword evidence="13" id="KW-1185">Reference proteome</keyword>
<keyword evidence="10" id="KW-0393">Immunoglobulin domain</keyword>
<evidence type="ECO:0000256" key="10">
    <source>
        <dbReference type="ARBA" id="ARBA00023319"/>
    </source>
</evidence>
<dbReference type="PANTHER" id="PTHR45080:SF8">
    <property type="entry name" value="IG-LIKE DOMAIN-CONTAINING PROTEIN"/>
    <property type="match status" value="1"/>
</dbReference>
<dbReference type="FunFam" id="2.60.40.10:FF:000016">
    <property type="entry name" value="Fibroblast growth factor receptor"/>
    <property type="match status" value="1"/>
</dbReference>
<dbReference type="SMART" id="SM00409">
    <property type="entry name" value="IG"/>
    <property type="match status" value="1"/>
</dbReference>
<sequence length="208" mass="24524">MSLKLVIRSSNIPDFPVHRPGVYHRAFACPYFHFVSQPFRAVFETRPPREFTQSVSSKPDLKIVQQPCFWKQYVPEHLMNPRFRTHVRTKVDVMLGDRLKLRCDAVGKPKPYVHWYRNNELIPSARSLPRMKINPYSLTIIPVQPDDEDKYSCKVWNQVGQIWRNFTVRIMGTYATQLLVQRISVFRSFVSIFARGLKRLKTDMPNEV</sequence>
<dbReference type="EMBL" id="UZAM01007475">
    <property type="protein sequence ID" value="VDO99353.1"/>
    <property type="molecule type" value="Genomic_DNA"/>
</dbReference>
<evidence type="ECO:0000256" key="6">
    <source>
        <dbReference type="ARBA" id="ARBA00023136"/>
    </source>
</evidence>
<comment type="subcellular location">
    <subcellularLocation>
        <location evidence="1">Membrane</location>
        <topology evidence="1">Single-pass membrane protein</topology>
    </subcellularLocation>
</comment>
<evidence type="ECO:0000313" key="12">
    <source>
        <dbReference type="EMBL" id="VDO99353.1"/>
    </source>
</evidence>
<evidence type="ECO:0000256" key="2">
    <source>
        <dbReference type="ARBA" id="ARBA00022692"/>
    </source>
</evidence>
<reference evidence="14" key="1">
    <citation type="submission" date="2016-06" db="UniProtKB">
        <authorList>
            <consortium name="WormBaseParasite"/>
        </authorList>
    </citation>
    <scope>IDENTIFICATION</scope>
</reference>
<dbReference type="InterPro" id="IPR003598">
    <property type="entry name" value="Ig_sub2"/>
</dbReference>
<organism evidence="14">
    <name type="scientific">Soboliphyme baturini</name>
    <dbReference type="NCBI Taxonomy" id="241478"/>
    <lineage>
        <taxon>Eukaryota</taxon>
        <taxon>Metazoa</taxon>
        <taxon>Ecdysozoa</taxon>
        <taxon>Nematoda</taxon>
        <taxon>Enoplea</taxon>
        <taxon>Dorylaimia</taxon>
        <taxon>Dioctophymatida</taxon>
        <taxon>Dioctophymatoidea</taxon>
        <taxon>Soboliphymatidae</taxon>
        <taxon>Soboliphyme</taxon>
    </lineage>
</organism>
<dbReference type="PROSITE" id="PS50835">
    <property type="entry name" value="IG_LIKE"/>
    <property type="match status" value="1"/>
</dbReference>
<dbReference type="SUPFAM" id="SSF48726">
    <property type="entry name" value="Immunoglobulin"/>
    <property type="match status" value="1"/>
</dbReference>
<dbReference type="SMART" id="SM00408">
    <property type="entry name" value="IGc2"/>
    <property type="match status" value="1"/>
</dbReference>
<keyword evidence="2" id="KW-0812">Transmembrane</keyword>
<dbReference type="AlphaFoldDB" id="A0A183IH18"/>
<keyword evidence="6" id="KW-0472">Membrane</keyword>
<dbReference type="GO" id="GO:0005886">
    <property type="term" value="C:plasma membrane"/>
    <property type="evidence" value="ECO:0007669"/>
    <property type="project" value="TreeGrafter"/>
</dbReference>
<gene>
    <name evidence="12" type="ORF">SBAD_LOCUS2913</name>
</gene>
<evidence type="ECO:0000256" key="8">
    <source>
        <dbReference type="ARBA" id="ARBA00023170"/>
    </source>
</evidence>
<dbReference type="Pfam" id="PF07679">
    <property type="entry name" value="I-set"/>
    <property type="match status" value="1"/>
</dbReference>
<keyword evidence="5" id="KW-1133">Transmembrane helix</keyword>
<dbReference type="InterPro" id="IPR013098">
    <property type="entry name" value="Ig_I-set"/>
</dbReference>
<evidence type="ECO:0000313" key="13">
    <source>
        <dbReference type="Proteomes" id="UP000270296"/>
    </source>
</evidence>
<feature type="domain" description="Ig-like" evidence="11">
    <location>
        <begin position="81"/>
        <end position="155"/>
    </location>
</feature>
<keyword evidence="3" id="KW-0732">Signal</keyword>
<dbReference type="InterPro" id="IPR007110">
    <property type="entry name" value="Ig-like_dom"/>
</dbReference>
<keyword evidence="9" id="KW-0325">Glycoprotein</keyword>
<dbReference type="InterPro" id="IPR036179">
    <property type="entry name" value="Ig-like_dom_sf"/>
</dbReference>
<dbReference type="GO" id="GO:0007156">
    <property type="term" value="P:homophilic cell adhesion via plasma membrane adhesion molecules"/>
    <property type="evidence" value="ECO:0007669"/>
    <property type="project" value="TreeGrafter"/>
</dbReference>
<reference evidence="12 13" key="2">
    <citation type="submission" date="2018-11" db="EMBL/GenBank/DDBJ databases">
        <authorList>
            <consortium name="Pathogen Informatics"/>
        </authorList>
    </citation>
    <scope>NUCLEOTIDE SEQUENCE [LARGE SCALE GENOMIC DNA]</scope>
</reference>
<dbReference type="Proteomes" id="UP000270296">
    <property type="component" value="Unassembled WGS sequence"/>
</dbReference>
<protein>
    <submittedName>
        <fullName evidence="14">Ig-like domain-containing protein</fullName>
    </submittedName>
</protein>
<evidence type="ECO:0000256" key="5">
    <source>
        <dbReference type="ARBA" id="ARBA00022989"/>
    </source>
</evidence>
<evidence type="ECO:0000256" key="3">
    <source>
        <dbReference type="ARBA" id="ARBA00022729"/>
    </source>
</evidence>
<proteinExistence type="predicted"/>
<keyword evidence="4" id="KW-0677">Repeat</keyword>
<evidence type="ECO:0000313" key="14">
    <source>
        <dbReference type="WBParaSite" id="SBAD_0000305201-mRNA-1"/>
    </source>
</evidence>
<dbReference type="PANTHER" id="PTHR45080">
    <property type="entry name" value="CONTACTIN 5"/>
    <property type="match status" value="1"/>
</dbReference>
<evidence type="ECO:0000256" key="4">
    <source>
        <dbReference type="ARBA" id="ARBA00022737"/>
    </source>
</evidence>
<dbReference type="InterPro" id="IPR013783">
    <property type="entry name" value="Ig-like_fold"/>
</dbReference>
<evidence type="ECO:0000256" key="1">
    <source>
        <dbReference type="ARBA" id="ARBA00004167"/>
    </source>
</evidence>
<keyword evidence="8" id="KW-0675">Receptor</keyword>
<keyword evidence="7" id="KW-1015">Disulfide bond</keyword>
<evidence type="ECO:0000259" key="11">
    <source>
        <dbReference type="PROSITE" id="PS50835"/>
    </source>
</evidence>
<name>A0A183IH18_9BILA</name>
<evidence type="ECO:0000256" key="7">
    <source>
        <dbReference type="ARBA" id="ARBA00023157"/>
    </source>
</evidence>